<dbReference type="EMBL" id="KZ663067">
    <property type="protein sequence ID" value="PPS16099.1"/>
    <property type="molecule type" value="Genomic_DNA"/>
</dbReference>
<organism evidence="2 3">
    <name type="scientific">Gossypium barbadense</name>
    <name type="common">Sea Island cotton</name>
    <name type="synonym">Hibiscus barbadensis</name>
    <dbReference type="NCBI Taxonomy" id="3634"/>
    <lineage>
        <taxon>Eukaryota</taxon>
        <taxon>Viridiplantae</taxon>
        <taxon>Streptophyta</taxon>
        <taxon>Embryophyta</taxon>
        <taxon>Tracheophyta</taxon>
        <taxon>Spermatophyta</taxon>
        <taxon>Magnoliopsida</taxon>
        <taxon>eudicotyledons</taxon>
        <taxon>Gunneridae</taxon>
        <taxon>Pentapetalae</taxon>
        <taxon>rosids</taxon>
        <taxon>malvids</taxon>
        <taxon>Malvales</taxon>
        <taxon>Malvaceae</taxon>
        <taxon>Malvoideae</taxon>
        <taxon>Gossypium</taxon>
    </lineage>
</organism>
<proteinExistence type="predicted"/>
<name>A0A2P5YKH2_GOSBA</name>
<reference evidence="2 3" key="1">
    <citation type="submission" date="2015-01" db="EMBL/GenBank/DDBJ databases">
        <title>Genome of allotetraploid Gossypium barbadense reveals genomic plasticity and fiber elongation in cotton evolution.</title>
        <authorList>
            <person name="Chen X."/>
            <person name="Liu X."/>
            <person name="Zhao B."/>
            <person name="Zheng H."/>
            <person name="Hu Y."/>
            <person name="Lu G."/>
            <person name="Yang C."/>
            <person name="Chen J."/>
            <person name="Shan C."/>
            <person name="Zhang L."/>
            <person name="Zhou Y."/>
            <person name="Wang L."/>
            <person name="Guo W."/>
            <person name="Bai Y."/>
            <person name="Ruan J."/>
            <person name="Shangguan X."/>
            <person name="Mao Y."/>
            <person name="Jiang J."/>
            <person name="Zhu Y."/>
            <person name="Lei J."/>
            <person name="Kang H."/>
            <person name="Chen S."/>
            <person name="He X."/>
            <person name="Wang R."/>
            <person name="Wang Y."/>
            <person name="Chen J."/>
            <person name="Wang L."/>
            <person name="Yu S."/>
            <person name="Wang B."/>
            <person name="Wei J."/>
            <person name="Song S."/>
            <person name="Lu X."/>
            <person name="Gao Z."/>
            <person name="Gu W."/>
            <person name="Deng X."/>
            <person name="Ma D."/>
            <person name="Wang S."/>
            <person name="Liang W."/>
            <person name="Fang L."/>
            <person name="Cai C."/>
            <person name="Zhu X."/>
            <person name="Zhou B."/>
            <person name="Zhang Y."/>
            <person name="Chen Z."/>
            <person name="Xu S."/>
            <person name="Zhu R."/>
            <person name="Wang S."/>
            <person name="Zhang T."/>
            <person name="Zhao G."/>
        </authorList>
    </citation>
    <scope>NUCLEOTIDE SEQUENCE [LARGE SCALE GENOMIC DNA]</scope>
    <source>
        <strain evidence="3">cv. Xinhai21</strain>
        <tissue evidence="2">Leaf</tissue>
    </source>
</reference>
<sequence>MEAGMEVADMGWNLSLRAQSRRALAMKSIWLREDNDDNFGVNSADRRIQRNDKWAAKHTQGFCLRGKPAYVGQERVKSTINPAPADMEHDQEDGILIGEEGQKRARGENEDEINNSMNRNRRVLEATQRKRKNVIHKLNDKGGGTTEIIKEMEGIARSYFQNLSATDGRENLDHLLSSIEKCI</sequence>
<evidence type="ECO:0000256" key="1">
    <source>
        <dbReference type="SAM" id="MobiDB-lite"/>
    </source>
</evidence>
<protein>
    <submittedName>
        <fullName evidence="2">Uncharacterized protein</fullName>
    </submittedName>
</protein>
<evidence type="ECO:0000313" key="3">
    <source>
        <dbReference type="Proteomes" id="UP000239757"/>
    </source>
</evidence>
<feature type="region of interest" description="Disordered" evidence="1">
    <location>
        <begin position="98"/>
        <end position="117"/>
    </location>
</feature>
<accession>A0A2P5YKH2</accession>
<evidence type="ECO:0000313" key="2">
    <source>
        <dbReference type="EMBL" id="PPS16099.1"/>
    </source>
</evidence>
<gene>
    <name evidence="2" type="ORF">GOBAR_AA04477</name>
</gene>
<dbReference type="AlphaFoldDB" id="A0A2P5YKH2"/>
<dbReference type="Proteomes" id="UP000239757">
    <property type="component" value="Unassembled WGS sequence"/>
</dbReference>